<organism evidence="1 2">
    <name type="scientific">Marinobacter oulmenensis</name>
    <dbReference type="NCBI Taxonomy" id="643747"/>
    <lineage>
        <taxon>Bacteria</taxon>
        <taxon>Pseudomonadati</taxon>
        <taxon>Pseudomonadota</taxon>
        <taxon>Gammaproteobacteria</taxon>
        <taxon>Pseudomonadales</taxon>
        <taxon>Marinobacteraceae</taxon>
        <taxon>Marinobacter</taxon>
    </lineage>
</organism>
<evidence type="ECO:0000313" key="2">
    <source>
        <dbReference type="Proteomes" id="UP000591735"/>
    </source>
</evidence>
<sequence length="69" mass="7709">MTTMSHQFQLASRPAGMPDLHHQMTQWINEGKVTWQETVHEGLESAPDAFIELFSGGNTGKMLVRLPDA</sequence>
<dbReference type="EMBL" id="JACHFE010000002">
    <property type="protein sequence ID" value="MBB5320175.1"/>
    <property type="molecule type" value="Genomic_DNA"/>
</dbReference>
<name>A0A840UCH1_9GAMM</name>
<evidence type="ECO:0000313" key="1">
    <source>
        <dbReference type="EMBL" id="MBB5320175.1"/>
    </source>
</evidence>
<comment type="caution">
    <text evidence="1">The sequence shown here is derived from an EMBL/GenBank/DDBJ whole genome shotgun (WGS) entry which is preliminary data.</text>
</comment>
<keyword evidence="2" id="KW-1185">Reference proteome</keyword>
<reference evidence="1 2" key="1">
    <citation type="submission" date="2020-08" db="EMBL/GenBank/DDBJ databases">
        <title>Genomic Encyclopedia of Type Strains, Phase IV (KMG-IV): sequencing the most valuable type-strain genomes for metagenomic binning, comparative biology and taxonomic classification.</title>
        <authorList>
            <person name="Goeker M."/>
        </authorList>
    </citation>
    <scope>NUCLEOTIDE SEQUENCE [LARGE SCALE GENOMIC DNA]</scope>
    <source>
        <strain evidence="1 2">DSM 22359</strain>
    </source>
</reference>
<dbReference type="Gene3D" id="3.90.180.10">
    <property type="entry name" value="Medium-chain alcohol dehydrogenases, catalytic domain"/>
    <property type="match status" value="1"/>
</dbReference>
<proteinExistence type="predicted"/>
<accession>A0A840UCH1</accession>
<dbReference type="Gene3D" id="3.40.50.720">
    <property type="entry name" value="NAD(P)-binding Rossmann-like Domain"/>
    <property type="match status" value="1"/>
</dbReference>
<protein>
    <submittedName>
        <fullName evidence="1">NADPH-dependent curcumin reductase CurA</fullName>
    </submittedName>
</protein>
<dbReference type="SUPFAM" id="SSF50129">
    <property type="entry name" value="GroES-like"/>
    <property type="match status" value="1"/>
</dbReference>
<gene>
    <name evidence="1" type="ORF">HNR38_000647</name>
</gene>
<dbReference type="RefSeq" id="WP_183699757.1">
    <property type="nucleotide sequence ID" value="NZ_JACHFE010000002.1"/>
</dbReference>
<dbReference type="InterPro" id="IPR011032">
    <property type="entry name" value="GroES-like_sf"/>
</dbReference>
<dbReference type="Proteomes" id="UP000591735">
    <property type="component" value="Unassembled WGS sequence"/>
</dbReference>
<dbReference type="AlphaFoldDB" id="A0A840UCH1"/>